<dbReference type="EMBL" id="JAJOMB010000023">
    <property type="protein sequence ID" value="MCD5315577.1"/>
    <property type="molecule type" value="Genomic_DNA"/>
</dbReference>
<dbReference type="RefSeq" id="WP_231448396.1">
    <property type="nucleotide sequence ID" value="NZ_JAJOMB010000023.1"/>
</dbReference>
<keyword evidence="5" id="KW-0378">Hydrolase</keyword>
<keyword evidence="6" id="KW-0326">Glycosidase</keyword>
<organism evidence="9 10">
    <name type="scientific">Kineosporia babensis</name>
    <dbReference type="NCBI Taxonomy" id="499548"/>
    <lineage>
        <taxon>Bacteria</taxon>
        <taxon>Bacillati</taxon>
        <taxon>Actinomycetota</taxon>
        <taxon>Actinomycetes</taxon>
        <taxon>Kineosporiales</taxon>
        <taxon>Kineosporiaceae</taxon>
        <taxon>Kineosporia</taxon>
    </lineage>
</organism>
<name>A0A9X1NIC9_9ACTN</name>
<dbReference type="EC" id="3.2.1.51" evidence="3"/>
<dbReference type="SUPFAM" id="SSF51445">
    <property type="entry name" value="(Trans)glycosidases"/>
    <property type="match status" value="1"/>
</dbReference>
<evidence type="ECO:0000256" key="1">
    <source>
        <dbReference type="ARBA" id="ARBA00004071"/>
    </source>
</evidence>
<accession>A0A9X1NIC9</accession>
<dbReference type="InterPro" id="IPR016286">
    <property type="entry name" value="FUC_metazoa-typ"/>
</dbReference>
<dbReference type="PIRSF" id="PIRSF001092">
    <property type="entry name" value="Alpha-L-fucosidase"/>
    <property type="match status" value="1"/>
</dbReference>
<dbReference type="AlphaFoldDB" id="A0A9X1NIC9"/>
<evidence type="ECO:0000256" key="5">
    <source>
        <dbReference type="ARBA" id="ARBA00022801"/>
    </source>
</evidence>
<proteinExistence type="inferred from homology"/>
<comment type="function">
    <text evidence="1">Alpha-L-fucosidase is responsible for hydrolyzing the alpha-1,6-linked fucose joined to the reducing-end N-acetylglucosamine of the carbohydrate moieties of glycoproteins.</text>
</comment>
<sequence length="450" mass="49824">MAMFHEKPQRPELYKQFEREVPSWYRDAKFGIFVHWGAYSVPAWAEPTGELGTIERRTWFKHNPYSEWYFNTIRIDGSPAQERQNTIYGGAPYDDFLDQWTASEWDPKAMLELFRRTGAQYVVPTTKHHDGITLWDAPGTGDRNTVARGPKRDIIGEFATAAREAGIKFGVYYSGGLDWHFHKDDNGPIVDEDSMMGHRPVDEAYNEYAFAHVADLIDRYAPDVLWGDIEWPDAGKPDGPKSFARILEQYYGAVPDGVVNDRWGLTHWDFRTTEYQQGRDAESVEDMWENCRGVGYSFAYNQNEGAETHFDGPGAVRHLLDVVSRGGNFLLNVGPDEAGRIPALQVACLEGIAAWMDVNGDLVHGTNPVTVGAASDEPWVRWTGKGSQVNALIQATGPVVLKAEAGALNLATARLVDGTAVDATAVDGGVSVNVPESSVPGPVAVLFDLA</sequence>
<dbReference type="PANTHER" id="PTHR10030">
    <property type="entry name" value="ALPHA-L-FUCOSIDASE"/>
    <property type="match status" value="1"/>
</dbReference>
<dbReference type="GO" id="GO:0016139">
    <property type="term" value="P:glycoside catabolic process"/>
    <property type="evidence" value="ECO:0007669"/>
    <property type="project" value="TreeGrafter"/>
</dbReference>
<evidence type="ECO:0000256" key="3">
    <source>
        <dbReference type="ARBA" id="ARBA00012662"/>
    </source>
</evidence>
<dbReference type="InterPro" id="IPR017853">
    <property type="entry name" value="GH"/>
</dbReference>
<keyword evidence="4" id="KW-0732">Signal</keyword>
<dbReference type="GO" id="GO:0006004">
    <property type="term" value="P:fucose metabolic process"/>
    <property type="evidence" value="ECO:0007669"/>
    <property type="project" value="InterPro"/>
</dbReference>
<reference evidence="9" key="1">
    <citation type="submission" date="2021-11" db="EMBL/GenBank/DDBJ databases">
        <title>Streptomyces corallinus and Kineosporia corallina sp. nov., two new coral-derived marine actinobacteria.</title>
        <authorList>
            <person name="Buangrab K."/>
            <person name="Sutthacheep M."/>
            <person name="Yeemin T."/>
            <person name="Harunari E."/>
            <person name="Igarashi Y."/>
            <person name="Sripreechasak P."/>
            <person name="Kanchanasin P."/>
            <person name="Tanasupawat S."/>
            <person name="Phongsopitanun W."/>
        </authorList>
    </citation>
    <scope>NUCLEOTIDE SEQUENCE</scope>
    <source>
        <strain evidence="9">JCM 31032</strain>
    </source>
</reference>
<feature type="domain" description="Glycoside hydrolase family 29 N-terminal" evidence="8">
    <location>
        <begin position="9"/>
        <end position="361"/>
    </location>
</feature>
<protein>
    <recommendedName>
        <fullName evidence="3">alpha-L-fucosidase</fullName>
        <ecNumber evidence="3">3.2.1.51</ecNumber>
    </recommendedName>
</protein>
<dbReference type="Proteomes" id="UP001138997">
    <property type="component" value="Unassembled WGS sequence"/>
</dbReference>
<evidence type="ECO:0000256" key="4">
    <source>
        <dbReference type="ARBA" id="ARBA00022729"/>
    </source>
</evidence>
<dbReference type="GO" id="GO:0004560">
    <property type="term" value="F:alpha-L-fucosidase activity"/>
    <property type="evidence" value="ECO:0007669"/>
    <property type="project" value="InterPro"/>
</dbReference>
<dbReference type="Gene3D" id="3.20.20.80">
    <property type="entry name" value="Glycosidases"/>
    <property type="match status" value="1"/>
</dbReference>
<evidence type="ECO:0000313" key="10">
    <source>
        <dbReference type="Proteomes" id="UP001138997"/>
    </source>
</evidence>
<dbReference type="InterPro" id="IPR057739">
    <property type="entry name" value="Glyco_hydro_29_N"/>
</dbReference>
<dbReference type="InterPro" id="IPR000933">
    <property type="entry name" value="Glyco_hydro_29"/>
</dbReference>
<dbReference type="SMART" id="SM00812">
    <property type="entry name" value="Alpha_L_fucos"/>
    <property type="match status" value="1"/>
</dbReference>
<evidence type="ECO:0000256" key="2">
    <source>
        <dbReference type="ARBA" id="ARBA00007951"/>
    </source>
</evidence>
<comment type="caution">
    <text evidence="9">The sequence shown here is derived from an EMBL/GenBank/DDBJ whole genome shotgun (WGS) entry which is preliminary data.</text>
</comment>
<evidence type="ECO:0000256" key="6">
    <source>
        <dbReference type="ARBA" id="ARBA00023295"/>
    </source>
</evidence>
<evidence type="ECO:0000259" key="8">
    <source>
        <dbReference type="Pfam" id="PF01120"/>
    </source>
</evidence>
<dbReference type="GO" id="GO:0005764">
    <property type="term" value="C:lysosome"/>
    <property type="evidence" value="ECO:0007669"/>
    <property type="project" value="TreeGrafter"/>
</dbReference>
<feature type="site" description="May be important for catalysis" evidence="7">
    <location>
        <position position="291"/>
    </location>
</feature>
<evidence type="ECO:0000313" key="9">
    <source>
        <dbReference type="EMBL" id="MCD5315577.1"/>
    </source>
</evidence>
<evidence type="ECO:0000256" key="7">
    <source>
        <dbReference type="PIRSR" id="PIRSR001092-1"/>
    </source>
</evidence>
<dbReference type="PRINTS" id="PR00741">
    <property type="entry name" value="GLHYDRLASE29"/>
</dbReference>
<comment type="similarity">
    <text evidence="2">Belongs to the glycosyl hydrolase 29 family.</text>
</comment>
<keyword evidence="10" id="KW-1185">Reference proteome</keyword>
<gene>
    <name evidence="9" type="ORF">LR394_32235</name>
</gene>
<dbReference type="Pfam" id="PF01120">
    <property type="entry name" value="Alpha_L_fucos"/>
    <property type="match status" value="1"/>
</dbReference>
<dbReference type="PANTHER" id="PTHR10030:SF37">
    <property type="entry name" value="ALPHA-L-FUCOSIDASE-RELATED"/>
    <property type="match status" value="1"/>
</dbReference>